<feature type="transmembrane region" description="Helical" evidence="9">
    <location>
        <begin position="747"/>
        <end position="767"/>
    </location>
</feature>
<dbReference type="Pfam" id="PF04069">
    <property type="entry name" value="OpuAC"/>
    <property type="match status" value="2"/>
</dbReference>
<accession>A0ABS4G5M2</accession>
<sequence length="933" mass="103124">MKRKIGALLAFVLMAGFFLPGFGKTAAANEVGKGEIVFADAGWDSNRFHNAVAGTIAEKLFGYTWTEMAGSTPILHEGLLKGEIDVHMEVWTDNIATYRNDLDEGKLMELGTNFDDDYQGFYVPRYVIEGDKERGIEPMAPNLKTVKDLLKYKELFLDPENTSKGRIYGAIPGWAVDTIMHNKFVAYGFENDFIYFRPGSDAALSAALSGAYEKGEPVVGYYWEPTWLMGKYDFVLLEDEPFNPETYEAGLSALPAVNVTISASNDFGKDSANTEVVDFLSKYRTSSKLTSEALAYMQDTGADYKTAAKWFIEENRDLVKNWVGDEGIKKLFGESAKGEIVFADAGWDSNRFHNAVAGIIAEKVYGYSWTEMAGSTPILHEGMLKGEIDVHMEVWTDNIATYRSDLAENRLVELGTNFDDDYQGFYVPRYVIEGDKERGIEPMAPDLKTVKDLLKYKDLFKDAENPSKGRVYGAIPGWAIDTIMHNKFVAYGFENDFIYFRPGSDAALSAALSGAYEKGEPVVGYYWEPTWLMGKYDFVLLEDEPFNPDTYENGLTALPAVNVTVAASNDFGKDPANKELIGFLSKYRTSSKLTSEALAYMQDTGADYRTAALWFIEENKELVREWVGIEGISKLEGEDEDEEEKKSILAGFPFRLPLDVDKFDSSVRQFASATEGFFGAIRNFLNSVISGIEFVLDAIPWFIMLALVFFLGWRSSGSIGKGILYVIMLSFIGAVGLWDMMNETLSIVITSVIVSLALGFPAGILVSTSEKVERFVKPVLDTMQTMPVFVYLIPALLFFGLGKAPAVIATTIYAIVPIIRMTTLGINQIDSEVLEAAKAYGATYMQALVKVKIPQAMPAIMTGVNQTIMMAVSMVVTTSMIGASGLGMEVLTSVNRIEMGRGLVSGAAVVILAVILDRFSQGLARRKGGEKHE</sequence>
<feature type="transmembrane region" description="Helical" evidence="9">
    <location>
        <begin position="723"/>
        <end position="741"/>
    </location>
</feature>
<evidence type="ECO:0000256" key="10">
    <source>
        <dbReference type="SAM" id="SignalP"/>
    </source>
</evidence>
<evidence type="ECO:0000259" key="11">
    <source>
        <dbReference type="PROSITE" id="PS50928"/>
    </source>
</evidence>
<dbReference type="Gene3D" id="1.10.3720.10">
    <property type="entry name" value="MetI-like"/>
    <property type="match status" value="1"/>
</dbReference>
<dbReference type="SUPFAM" id="SSF53850">
    <property type="entry name" value="Periplasmic binding protein-like II"/>
    <property type="match status" value="2"/>
</dbReference>
<feature type="domain" description="ABC transmembrane type-1" evidence="11">
    <location>
        <begin position="741"/>
        <end position="920"/>
    </location>
</feature>
<comment type="similarity">
    <text evidence="7">In the C-terminal section; belongs to the OsmX family.</text>
</comment>
<keyword evidence="2 9" id="KW-0813">Transport</keyword>
<evidence type="ECO:0000313" key="13">
    <source>
        <dbReference type="Proteomes" id="UP001519271"/>
    </source>
</evidence>
<dbReference type="CDD" id="cd13641">
    <property type="entry name" value="PBP2_HisX_like"/>
    <property type="match status" value="2"/>
</dbReference>
<evidence type="ECO:0000313" key="12">
    <source>
        <dbReference type="EMBL" id="MBP1919821.1"/>
    </source>
</evidence>
<keyword evidence="10" id="KW-0732">Signal</keyword>
<dbReference type="InterPro" id="IPR007210">
    <property type="entry name" value="ABC_Gly_betaine_transp_sub-bd"/>
</dbReference>
<dbReference type="RefSeq" id="WP_245250657.1">
    <property type="nucleotide sequence ID" value="NZ_JAGGKC010000020.1"/>
</dbReference>
<dbReference type="PANTHER" id="PTHR47737:SF1">
    <property type="entry name" value="GLYCINE BETAINE_PROLINE BETAINE TRANSPORT SYSTEM PERMEASE PROTEIN PROW"/>
    <property type="match status" value="1"/>
</dbReference>
<evidence type="ECO:0000256" key="6">
    <source>
        <dbReference type="ARBA" id="ARBA00023136"/>
    </source>
</evidence>
<keyword evidence="6 9" id="KW-0472">Membrane</keyword>
<evidence type="ECO:0000256" key="7">
    <source>
        <dbReference type="ARBA" id="ARBA00035642"/>
    </source>
</evidence>
<keyword evidence="4 9" id="KW-0812">Transmembrane</keyword>
<dbReference type="SUPFAM" id="SSF161098">
    <property type="entry name" value="MetI-like"/>
    <property type="match status" value="1"/>
</dbReference>
<organism evidence="12 13">
    <name type="scientific">Youngiibacter multivorans</name>
    <dbReference type="NCBI Taxonomy" id="937251"/>
    <lineage>
        <taxon>Bacteria</taxon>
        <taxon>Bacillati</taxon>
        <taxon>Bacillota</taxon>
        <taxon>Clostridia</taxon>
        <taxon>Eubacteriales</taxon>
        <taxon>Clostridiaceae</taxon>
        <taxon>Youngiibacter</taxon>
    </lineage>
</organism>
<keyword evidence="3" id="KW-1003">Cell membrane</keyword>
<dbReference type="Gene3D" id="3.40.190.100">
    <property type="entry name" value="Glycine betaine-binding periplasmic protein, domain 2"/>
    <property type="match status" value="2"/>
</dbReference>
<dbReference type="InterPro" id="IPR035906">
    <property type="entry name" value="MetI-like_sf"/>
</dbReference>
<dbReference type="EMBL" id="JAGGKC010000020">
    <property type="protein sequence ID" value="MBP1919821.1"/>
    <property type="molecule type" value="Genomic_DNA"/>
</dbReference>
<dbReference type="PANTHER" id="PTHR47737">
    <property type="entry name" value="GLYCINE BETAINE/PROLINE BETAINE TRANSPORT SYSTEM PERMEASE PROTEIN PROW"/>
    <property type="match status" value="1"/>
</dbReference>
<reference evidence="12 13" key="1">
    <citation type="submission" date="2021-03" db="EMBL/GenBank/DDBJ databases">
        <title>Genomic Encyclopedia of Type Strains, Phase IV (KMG-IV): sequencing the most valuable type-strain genomes for metagenomic binning, comparative biology and taxonomic classification.</title>
        <authorList>
            <person name="Goeker M."/>
        </authorList>
    </citation>
    <scope>NUCLEOTIDE SEQUENCE [LARGE SCALE GENOMIC DNA]</scope>
    <source>
        <strain evidence="12 13">DSM 6139</strain>
    </source>
</reference>
<dbReference type="PROSITE" id="PS50928">
    <property type="entry name" value="ABC_TM1"/>
    <property type="match status" value="1"/>
</dbReference>
<comment type="caution">
    <text evidence="12">The sequence shown here is derived from an EMBL/GenBank/DDBJ whole genome shotgun (WGS) entry which is preliminary data.</text>
</comment>
<evidence type="ECO:0000256" key="9">
    <source>
        <dbReference type="RuleBase" id="RU363032"/>
    </source>
</evidence>
<evidence type="ECO:0000256" key="2">
    <source>
        <dbReference type="ARBA" id="ARBA00022448"/>
    </source>
</evidence>
<comment type="similarity">
    <text evidence="9">Belongs to the binding-protein-dependent transport system permease family.</text>
</comment>
<protein>
    <submittedName>
        <fullName evidence="12">ABC-type proline/glycine betaine transport system substrate-binding protein/ABC-type proline/glycine betaine transport system permease subunit</fullName>
    </submittedName>
</protein>
<evidence type="ECO:0000256" key="5">
    <source>
        <dbReference type="ARBA" id="ARBA00022989"/>
    </source>
</evidence>
<feature type="transmembrane region" description="Helical" evidence="9">
    <location>
        <begin position="867"/>
        <end position="887"/>
    </location>
</feature>
<feature type="chain" id="PRO_5046071436" evidence="10">
    <location>
        <begin position="24"/>
        <end position="933"/>
    </location>
</feature>
<evidence type="ECO:0000256" key="1">
    <source>
        <dbReference type="ARBA" id="ARBA00004141"/>
    </source>
</evidence>
<feature type="signal peptide" evidence="10">
    <location>
        <begin position="1"/>
        <end position="23"/>
    </location>
</feature>
<comment type="similarity">
    <text evidence="8">In the N-terminal section; belongs to the binding-protein-dependent transport system permease family.</text>
</comment>
<gene>
    <name evidence="12" type="ORF">J2Z34_002317</name>
</gene>
<dbReference type="Gene3D" id="3.40.190.10">
    <property type="entry name" value="Periplasmic binding protein-like II"/>
    <property type="match status" value="2"/>
</dbReference>
<dbReference type="Pfam" id="PF00528">
    <property type="entry name" value="BPD_transp_1"/>
    <property type="match status" value="1"/>
</dbReference>
<comment type="subcellular location">
    <subcellularLocation>
        <location evidence="9">Cell membrane</location>
        <topology evidence="9">Multi-pass membrane protein</topology>
    </subcellularLocation>
    <subcellularLocation>
        <location evidence="1">Membrane</location>
        <topology evidence="1">Multi-pass membrane protein</topology>
    </subcellularLocation>
</comment>
<keyword evidence="13" id="KW-1185">Reference proteome</keyword>
<feature type="transmembrane region" description="Helical" evidence="9">
    <location>
        <begin position="788"/>
        <end position="816"/>
    </location>
</feature>
<evidence type="ECO:0000256" key="4">
    <source>
        <dbReference type="ARBA" id="ARBA00022692"/>
    </source>
</evidence>
<feature type="transmembrane region" description="Helical" evidence="9">
    <location>
        <begin position="899"/>
        <end position="916"/>
    </location>
</feature>
<dbReference type="Proteomes" id="UP001519271">
    <property type="component" value="Unassembled WGS sequence"/>
</dbReference>
<proteinExistence type="inferred from homology"/>
<evidence type="ECO:0000256" key="3">
    <source>
        <dbReference type="ARBA" id="ARBA00022475"/>
    </source>
</evidence>
<name>A0ABS4G5M2_9CLOT</name>
<keyword evidence="5 9" id="KW-1133">Transmembrane helix</keyword>
<dbReference type="InterPro" id="IPR000515">
    <property type="entry name" value="MetI-like"/>
</dbReference>
<dbReference type="CDD" id="cd06261">
    <property type="entry name" value="TM_PBP2"/>
    <property type="match status" value="1"/>
</dbReference>
<evidence type="ECO:0000256" key="8">
    <source>
        <dbReference type="ARBA" id="ARBA00035652"/>
    </source>
</evidence>
<feature type="transmembrane region" description="Helical" evidence="9">
    <location>
        <begin position="688"/>
        <end position="711"/>
    </location>
</feature>